<feature type="domain" description="Integral membrane bound transporter" evidence="6">
    <location>
        <begin position="3"/>
        <end position="73"/>
    </location>
</feature>
<evidence type="ECO:0000313" key="8">
    <source>
        <dbReference type="Proteomes" id="UP001230496"/>
    </source>
</evidence>
<keyword evidence="3 5" id="KW-1133">Transmembrane helix</keyword>
<keyword evidence="4 5" id="KW-0472">Membrane</keyword>
<dbReference type="Proteomes" id="UP001230496">
    <property type="component" value="Chromosome"/>
</dbReference>
<dbReference type="RefSeq" id="WP_308348910.1">
    <property type="nucleotide sequence ID" value="NZ_CP129971.1"/>
</dbReference>
<dbReference type="EMBL" id="CP129971">
    <property type="protein sequence ID" value="WMN11551.1"/>
    <property type="molecule type" value="Genomic_DNA"/>
</dbReference>
<evidence type="ECO:0000256" key="4">
    <source>
        <dbReference type="ARBA" id="ARBA00023136"/>
    </source>
</evidence>
<proteinExistence type="predicted"/>
<organism evidence="7 8">
    <name type="scientific">Marivirga salinarum</name>
    <dbReference type="NCBI Taxonomy" id="3059078"/>
    <lineage>
        <taxon>Bacteria</taxon>
        <taxon>Pseudomonadati</taxon>
        <taxon>Bacteroidota</taxon>
        <taxon>Cytophagia</taxon>
        <taxon>Cytophagales</taxon>
        <taxon>Marivirgaceae</taxon>
        <taxon>Marivirga</taxon>
    </lineage>
</organism>
<evidence type="ECO:0000256" key="1">
    <source>
        <dbReference type="ARBA" id="ARBA00004141"/>
    </source>
</evidence>
<keyword evidence="2 5" id="KW-0812">Transmembrane</keyword>
<dbReference type="GO" id="GO:0016020">
    <property type="term" value="C:membrane"/>
    <property type="evidence" value="ECO:0007669"/>
    <property type="project" value="UniProtKB-SubCell"/>
</dbReference>
<keyword evidence="8" id="KW-1185">Reference proteome</keyword>
<protein>
    <submittedName>
        <fullName evidence="7">FUSC family protein</fullName>
    </submittedName>
</protein>
<name>A0AA51RAV8_9BACT</name>
<evidence type="ECO:0000256" key="2">
    <source>
        <dbReference type="ARBA" id="ARBA00022692"/>
    </source>
</evidence>
<feature type="transmembrane region" description="Helical" evidence="5">
    <location>
        <begin position="33"/>
        <end position="49"/>
    </location>
</feature>
<feature type="transmembrane region" description="Helical" evidence="5">
    <location>
        <begin position="61"/>
        <end position="82"/>
    </location>
</feature>
<dbReference type="KEGG" id="msaa:QYS49_38820"/>
<comment type="subcellular location">
    <subcellularLocation>
        <location evidence="1">Membrane</location>
        <topology evidence="1">Multi-pass membrane protein</topology>
    </subcellularLocation>
</comment>
<accession>A0AA51RAV8</accession>
<dbReference type="InterPro" id="IPR049453">
    <property type="entry name" value="Memb_transporter_dom"/>
</dbReference>
<dbReference type="AlphaFoldDB" id="A0AA51RAV8"/>
<sequence length="289" mass="33126">MIVLITQNTYVYAVLSILSLTLALSFIQKNYRTSSIFVTTSIVFIYALINPDAFEVIQFRIVDTLIGASIAFVAGSLLWPAWESYSINTTIIETLRANRKYLAEINRYYHQFDGLTQYKLARKDAFLQMGNLNAAFQRMSQEPKSQQENIGTINEIVGLNHTFLAAMAALGTFILNRKNDKVSEDFEIILKTVDTNLRQALQNLLHKGPTENTSKEKLEEAYQHLEERFDNLVAIRTAELEKEDFKPIEPELRKNLQVTRLITDQLKWLVTISGNLKRVVNSLENDRSK</sequence>
<evidence type="ECO:0000313" key="7">
    <source>
        <dbReference type="EMBL" id="WMN11551.1"/>
    </source>
</evidence>
<feature type="transmembrane region" description="Helical" evidence="5">
    <location>
        <begin position="9"/>
        <end position="27"/>
    </location>
</feature>
<dbReference type="Pfam" id="PF13515">
    <property type="entry name" value="FUSC_2"/>
    <property type="match status" value="1"/>
</dbReference>
<reference evidence="7 8" key="1">
    <citation type="submission" date="2023-08" db="EMBL/GenBank/DDBJ databases">
        <title>Comparative genomics and taxonomic characterization of three novel marine species of genus Marivirga.</title>
        <authorList>
            <person name="Muhammad N."/>
            <person name="Kim S.-G."/>
        </authorList>
    </citation>
    <scope>NUCLEOTIDE SEQUENCE [LARGE SCALE GENOMIC DNA]</scope>
    <source>
        <strain evidence="7 8">BDSF4-3</strain>
    </source>
</reference>
<evidence type="ECO:0000256" key="3">
    <source>
        <dbReference type="ARBA" id="ARBA00022989"/>
    </source>
</evidence>
<evidence type="ECO:0000256" key="5">
    <source>
        <dbReference type="SAM" id="Phobius"/>
    </source>
</evidence>
<gene>
    <name evidence="7" type="ORF">QYS49_38820</name>
</gene>
<evidence type="ECO:0000259" key="6">
    <source>
        <dbReference type="Pfam" id="PF13515"/>
    </source>
</evidence>